<reference evidence="5" key="1">
    <citation type="submission" date="2025-08" db="UniProtKB">
        <authorList>
            <consortium name="RefSeq"/>
        </authorList>
    </citation>
    <scope>IDENTIFICATION</scope>
    <source>
        <tissue evidence="5">Whole organism</tissue>
    </source>
</reference>
<dbReference type="SMART" id="SM00355">
    <property type="entry name" value="ZnF_C2H2"/>
    <property type="match status" value="3"/>
</dbReference>
<organism evidence="4 5">
    <name type="scientific">Frankliniella occidentalis</name>
    <name type="common">Western flower thrips</name>
    <name type="synonym">Euthrips occidentalis</name>
    <dbReference type="NCBI Taxonomy" id="133901"/>
    <lineage>
        <taxon>Eukaryota</taxon>
        <taxon>Metazoa</taxon>
        <taxon>Ecdysozoa</taxon>
        <taxon>Arthropoda</taxon>
        <taxon>Hexapoda</taxon>
        <taxon>Insecta</taxon>
        <taxon>Pterygota</taxon>
        <taxon>Neoptera</taxon>
        <taxon>Paraneoptera</taxon>
        <taxon>Thysanoptera</taxon>
        <taxon>Terebrantia</taxon>
        <taxon>Thripoidea</taxon>
        <taxon>Thripidae</taxon>
        <taxon>Frankliniella</taxon>
    </lineage>
</organism>
<dbReference type="PROSITE" id="PS50157">
    <property type="entry name" value="ZINC_FINGER_C2H2_2"/>
    <property type="match status" value="1"/>
</dbReference>
<evidence type="ECO:0000256" key="1">
    <source>
        <dbReference type="PROSITE-ProRule" id="PRU00042"/>
    </source>
</evidence>
<evidence type="ECO:0000313" key="5">
    <source>
        <dbReference type="RefSeq" id="XP_052127557.1"/>
    </source>
</evidence>
<keyword evidence="1" id="KW-0863">Zinc-finger</keyword>
<dbReference type="KEGG" id="foc:113207436"/>
<protein>
    <submittedName>
        <fullName evidence="5">Uncharacterized protein LOC113207436</fullName>
    </submittedName>
</protein>
<keyword evidence="1" id="KW-0862">Zinc</keyword>
<dbReference type="RefSeq" id="XP_052127557.1">
    <property type="nucleotide sequence ID" value="XM_052271597.1"/>
</dbReference>
<dbReference type="OrthoDB" id="6764509at2759"/>
<keyword evidence="1" id="KW-0479">Metal-binding</keyword>
<dbReference type="PANTHER" id="PTHR31912:SF35">
    <property type="entry name" value="C2H2-TYPE DOMAIN-CONTAINING PROTEIN"/>
    <property type="match status" value="1"/>
</dbReference>
<dbReference type="PROSITE" id="PS00028">
    <property type="entry name" value="ZINC_FINGER_C2H2_1"/>
    <property type="match status" value="1"/>
</dbReference>
<dbReference type="Proteomes" id="UP000504606">
    <property type="component" value="Unplaced"/>
</dbReference>
<sequence length="979" mass="112352">MGVSVEAWRMRIGGFNCSGSIGIVQIISLPMSYALSSLHIFLLLFVLLLIGNIELNPGPIQLNPCAICNFKAISAEQHIQHQRIHESVFNFQFSCPFLGCPISYSSLRSLNAHLSKHTQPRNEVTSGTVIFKCEFCEINVASNRDYCLHIKDKHLNVENSEGILCPLFLGSEGKCRTVLYTVQAFALHLSRCHPGWRDDYSTSALTSCQQQPLMEAEMNIPTEPLQHMDMDTFDDSEQRDEFGSVHNPVDKDSDDSSSTSSFESEHGGGFHYDQIEQYIGHFYVMLEGKYIVPSSTIDALASKLSFITEIVQDKFREKLSQALTNVGLGADVISDIVRSVVSMDPLYNSHHKKAPGACFLTKDLRLSYYKKHFKYQEPIQINLRRDPKNTDDTIQYVDVKQSLNLLLEDPSVQKVVDKSFEVPPSDGSVISNYTDGSVYRESQTPPKRIDLLLYMDGYNCASPLGSAKNKHKTHGMYMTLGNLDPFMRAFLRAMRLVLVVNENSLKETESRFQKCFERLIKDLKDLERDGIIYRGENVPVRVQFIQGDNLGQNCLGGFVESFSALFYCRFCDLSKADFKNGCNQDVPTFPLGNWRTPDSFRSDLRDKLRTENDHERGVKRDSPFNQLDNFHVCDPRLAPCIGHDLFITGVVDTDLTSMIKGMIKKNWFTSHLLNMRIRGFKYEGTDARNKPAPFNEEKDKLGGHAVQNWTLFRLLPLLIGDLVRTDDDLWKLYLLLKRTVELICAPSLTAAQLELMKRRIEKYMRRRKILPNKYKPKHHFFSHYYDLYLKFGPLVHMWSMAFEHRHQFFKRVSQICRNFINLNKLLAKKFQLLMAYQSMGHLFPDKPVFSKTSPLENGSYDQALSDFLLTLNLPEESTVVENMVLNDISHKPDEFLFLSGANYDIILGKVKIIIFDGNVCKVVVERKQTEWWEEYGIFYVTEDSGYAVIRFEELENPCPLPLYNFKGKLCFSLKHDLRD</sequence>
<keyword evidence="4" id="KW-1185">Reference proteome</keyword>
<dbReference type="InterPro" id="IPR013087">
    <property type="entry name" value="Znf_C2H2_type"/>
</dbReference>
<dbReference type="GO" id="GO:0008270">
    <property type="term" value="F:zinc ion binding"/>
    <property type="evidence" value="ECO:0007669"/>
    <property type="project" value="UniProtKB-KW"/>
</dbReference>
<accession>A0A9C6XQF3</accession>
<evidence type="ECO:0000259" key="3">
    <source>
        <dbReference type="PROSITE" id="PS50157"/>
    </source>
</evidence>
<evidence type="ECO:0000313" key="4">
    <source>
        <dbReference type="Proteomes" id="UP000504606"/>
    </source>
</evidence>
<feature type="compositionally biased region" description="Basic and acidic residues" evidence="2">
    <location>
        <begin position="239"/>
        <end position="251"/>
    </location>
</feature>
<feature type="domain" description="C2H2-type" evidence="3">
    <location>
        <begin position="93"/>
        <end position="122"/>
    </location>
</feature>
<evidence type="ECO:0000256" key="2">
    <source>
        <dbReference type="SAM" id="MobiDB-lite"/>
    </source>
</evidence>
<proteinExistence type="predicted"/>
<feature type="region of interest" description="Disordered" evidence="2">
    <location>
        <begin position="236"/>
        <end position="268"/>
    </location>
</feature>
<name>A0A9C6XQF3_FRAOC</name>
<dbReference type="AlphaFoldDB" id="A0A9C6XQF3"/>
<dbReference type="GeneID" id="113207436"/>
<gene>
    <name evidence="5" type="primary">LOC113207436</name>
</gene>
<dbReference type="PANTHER" id="PTHR31912">
    <property type="entry name" value="IP13529P"/>
    <property type="match status" value="1"/>
</dbReference>